<dbReference type="Gene3D" id="2.30.30.140">
    <property type="match status" value="1"/>
</dbReference>
<dbReference type="KEGG" id="vcn:VOLCADRAFT_91052"/>
<keyword evidence="3" id="KW-1185">Reference proteome</keyword>
<evidence type="ECO:0000256" key="1">
    <source>
        <dbReference type="SAM" id="MobiDB-lite"/>
    </source>
</evidence>
<evidence type="ECO:0000313" key="2">
    <source>
        <dbReference type="EMBL" id="EFJ48404.1"/>
    </source>
</evidence>
<organism evidence="3">
    <name type="scientific">Volvox carteri f. nagariensis</name>
    <dbReference type="NCBI Taxonomy" id="3068"/>
    <lineage>
        <taxon>Eukaryota</taxon>
        <taxon>Viridiplantae</taxon>
        <taxon>Chlorophyta</taxon>
        <taxon>core chlorophytes</taxon>
        <taxon>Chlorophyceae</taxon>
        <taxon>CS clade</taxon>
        <taxon>Chlamydomonadales</taxon>
        <taxon>Volvocaceae</taxon>
        <taxon>Volvox</taxon>
    </lineage>
</organism>
<gene>
    <name evidence="2" type="ORF">VOLCADRAFT_91052</name>
</gene>
<sequence>MPLNLFFVGRVDAGKGPPKGNAYSEVDGHKLLHLSINRNTLQDRQQARTAPATAPSIQAGPTKGYSGSESAMDTIMKTQASLVDSCTRRLREPHGRGKASSPFEFERHAGMGANKRQKSSMHRSFRMPSYSQLGPRHRAALFPVLPPNVPRMVPPELQGYTMVDHRICIYWWSEKKYLAGTVTDFDDSLHYPYRIDYDDGYVDHVNLNEESWHLDERDEVSLPAALLARILW</sequence>
<dbReference type="RefSeq" id="XP_002950658.1">
    <property type="nucleotide sequence ID" value="XM_002950612.1"/>
</dbReference>
<dbReference type="InParanoid" id="D8TW21"/>
<reference evidence="2 3" key="1">
    <citation type="journal article" date="2010" name="Science">
        <title>Genomic analysis of organismal complexity in the multicellular green alga Volvox carteri.</title>
        <authorList>
            <person name="Prochnik S.E."/>
            <person name="Umen J."/>
            <person name="Nedelcu A.M."/>
            <person name="Hallmann A."/>
            <person name="Miller S.M."/>
            <person name="Nishii I."/>
            <person name="Ferris P."/>
            <person name="Kuo A."/>
            <person name="Mitros T."/>
            <person name="Fritz-Laylin L.K."/>
            <person name="Hellsten U."/>
            <person name="Chapman J."/>
            <person name="Simakov O."/>
            <person name="Rensing S.A."/>
            <person name="Terry A."/>
            <person name="Pangilinan J."/>
            <person name="Kapitonov V."/>
            <person name="Jurka J."/>
            <person name="Salamov A."/>
            <person name="Shapiro H."/>
            <person name="Schmutz J."/>
            <person name="Grimwood J."/>
            <person name="Lindquist E."/>
            <person name="Lucas S."/>
            <person name="Grigoriev I.V."/>
            <person name="Schmitt R."/>
            <person name="Kirk D."/>
            <person name="Rokhsar D.S."/>
        </authorList>
    </citation>
    <scope>NUCLEOTIDE SEQUENCE [LARGE SCALE GENOMIC DNA]</scope>
    <source>
        <strain evidence="3">f. Nagariensis / Eve</strain>
    </source>
</reference>
<dbReference type="OrthoDB" id="553359at2759"/>
<dbReference type="Proteomes" id="UP000001058">
    <property type="component" value="Unassembled WGS sequence"/>
</dbReference>
<evidence type="ECO:0008006" key="4">
    <source>
        <dbReference type="Google" id="ProtNLM"/>
    </source>
</evidence>
<evidence type="ECO:0000313" key="3">
    <source>
        <dbReference type="Proteomes" id="UP000001058"/>
    </source>
</evidence>
<feature type="region of interest" description="Disordered" evidence="1">
    <location>
        <begin position="42"/>
        <end position="69"/>
    </location>
</feature>
<dbReference type="CDD" id="cd20404">
    <property type="entry name" value="Tudor_Agenet_AtEML-like"/>
    <property type="match status" value="1"/>
</dbReference>
<proteinExistence type="predicted"/>
<protein>
    <recommendedName>
        <fullName evidence="4">Tudor domain-containing protein</fullName>
    </recommendedName>
</protein>
<dbReference type="AlphaFoldDB" id="D8TW21"/>
<dbReference type="GeneID" id="9617665"/>
<name>D8TW21_VOLCA</name>
<dbReference type="EMBL" id="GL378340">
    <property type="protein sequence ID" value="EFJ48404.1"/>
    <property type="molecule type" value="Genomic_DNA"/>
</dbReference>
<accession>D8TW21</accession>